<name>A0A1W0E2Q7_9MICR</name>
<comment type="caution">
    <text evidence="2">The sequence shown here is derived from an EMBL/GenBank/DDBJ whole genome shotgun (WGS) entry which is preliminary data.</text>
</comment>
<keyword evidence="1" id="KW-1133">Transmembrane helix</keyword>
<evidence type="ECO:0000256" key="1">
    <source>
        <dbReference type="SAM" id="Phobius"/>
    </source>
</evidence>
<keyword evidence="1" id="KW-0812">Transmembrane</keyword>
<protein>
    <submittedName>
        <fullName evidence="2">Uncharacterized protein</fullName>
    </submittedName>
</protein>
<feature type="transmembrane region" description="Helical" evidence="1">
    <location>
        <begin position="71"/>
        <end position="90"/>
    </location>
</feature>
<reference evidence="2 3" key="1">
    <citation type="journal article" date="2017" name="Environ. Microbiol.">
        <title>Decay of the glycolytic pathway and adaptation to intranuclear parasitism within Enterocytozoonidae microsporidia.</title>
        <authorList>
            <person name="Wiredu Boakye D."/>
            <person name="Jaroenlak P."/>
            <person name="Prachumwat A."/>
            <person name="Williams T.A."/>
            <person name="Bateman K.S."/>
            <person name="Itsathitphaisarn O."/>
            <person name="Sritunyalucksana K."/>
            <person name="Paszkiewicz K.H."/>
            <person name="Moore K.A."/>
            <person name="Stentiford G.D."/>
            <person name="Williams B.A."/>
        </authorList>
    </citation>
    <scope>NUCLEOTIDE SEQUENCE [LARGE SCALE GENOMIC DNA]</scope>
    <source>
        <strain evidence="2 3">TH1</strain>
    </source>
</reference>
<dbReference type="AlphaFoldDB" id="A0A1W0E2Q7"/>
<sequence>MSWAFTYRFYGTSKCISARKLSLKRNMACKSCEEVMNTSPYSRNKDKFAFRCKTLWCMEYKKYVSIRKNSVLIVFALLSSFLKICWKWFITILESKLLLSVFYAIQQSSPLLVF</sequence>
<evidence type="ECO:0000313" key="3">
    <source>
        <dbReference type="Proteomes" id="UP000192758"/>
    </source>
</evidence>
<proteinExistence type="predicted"/>
<evidence type="ECO:0000313" key="2">
    <source>
        <dbReference type="EMBL" id="OQS53513.1"/>
    </source>
</evidence>
<dbReference type="Proteomes" id="UP000192758">
    <property type="component" value="Unassembled WGS sequence"/>
</dbReference>
<keyword evidence="3" id="KW-1185">Reference proteome</keyword>
<accession>A0A1W0E2Q7</accession>
<organism evidence="2 3">
    <name type="scientific">Ecytonucleospora hepatopenaei</name>
    <dbReference type="NCBI Taxonomy" id="646526"/>
    <lineage>
        <taxon>Eukaryota</taxon>
        <taxon>Fungi</taxon>
        <taxon>Fungi incertae sedis</taxon>
        <taxon>Microsporidia</taxon>
        <taxon>Enterocytozoonidae</taxon>
        <taxon>Ecytonucleospora</taxon>
    </lineage>
</organism>
<keyword evidence="1" id="KW-0472">Membrane</keyword>
<dbReference type="OrthoDB" id="2195552at2759"/>
<dbReference type="EMBL" id="MNPJ01000030">
    <property type="protein sequence ID" value="OQS53513.1"/>
    <property type="molecule type" value="Genomic_DNA"/>
</dbReference>
<gene>
    <name evidence="2" type="ORF">EHP00_1938</name>
</gene>
<dbReference type="VEuPathDB" id="MicrosporidiaDB:EHP00_1938"/>